<keyword evidence="2" id="KW-1185">Reference proteome</keyword>
<protein>
    <submittedName>
        <fullName evidence="1">Uncharacterized protein</fullName>
    </submittedName>
</protein>
<proteinExistence type="predicted"/>
<accession>A0A839HK90</accession>
<sequence>MPHSSSQNRCMLIATQLPDQRRRWQIILCRYQPPCVSMTQFACNCGLIDVRYFIINHH</sequence>
<organism evidence="1 2">
    <name type="scientific">Thiospirillum jenense</name>
    <dbReference type="NCBI Taxonomy" id="1653858"/>
    <lineage>
        <taxon>Bacteria</taxon>
        <taxon>Pseudomonadati</taxon>
        <taxon>Pseudomonadota</taxon>
        <taxon>Gammaproteobacteria</taxon>
        <taxon>Chromatiales</taxon>
        <taxon>Chromatiaceae</taxon>
        <taxon>Thiospirillum</taxon>
    </lineage>
</organism>
<evidence type="ECO:0000313" key="1">
    <source>
        <dbReference type="EMBL" id="MBB1127087.1"/>
    </source>
</evidence>
<dbReference type="Proteomes" id="UP000548632">
    <property type="component" value="Unassembled WGS sequence"/>
</dbReference>
<dbReference type="EMBL" id="JABVCQ010000035">
    <property type="protein sequence ID" value="MBB1127087.1"/>
    <property type="molecule type" value="Genomic_DNA"/>
</dbReference>
<reference evidence="1 2" key="1">
    <citation type="journal article" date="2020" name="Arch. Microbiol.">
        <title>The genome sequence of the giant phototrophic gammaproteobacterium Thiospirillum jenense gives insight into its physiological properties and phylogenetic relationships.</title>
        <authorList>
            <person name="Imhoff J.F."/>
            <person name="Meyer T.E."/>
            <person name="Kyndt J.A."/>
        </authorList>
    </citation>
    <scope>NUCLEOTIDE SEQUENCE [LARGE SCALE GENOMIC DNA]</scope>
    <source>
        <strain evidence="1 2">DSM 216</strain>
    </source>
</reference>
<evidence type="ECO:0000313" key="2">
    <source>
        <dbReference type="Proteomes" id="UP000548632"/>
    </source>
</evidence>
<gene>
    <name evidence="1" type="ORF">HUK38_12750</name>
</gene>
<name>A0A839HK90_9GAMM</name>
<dbReference type="AlphaFoldDB" id="A0A839HK90"/>
<comment type="caution">
    <text evidence="1">The sequence shown here is derived from an EMBL/GenBank/DDBJ whole genome shotgun (WGS) entry which is preliminary data.</text>
</comment>